<gene>
    <name evidence="2" type="ORF">FB471_1840</name>
</gene>
<dbReference type="PROSITE" id="PS51787">
    <property type="entry name" value="LON_N"/>
    <property type="match status" value="1"/>
</dbReference>
<feature type="domain" description="Lon N-terminal" evidence="1">
    <location>
        <begin position="11"/>
        <end position="212"/>
    </location>
</feature>
<dbReference type="PANTHER" id="PTHR46732">
    <property type="entry name" value="ATP-DEPENDENT PROTEASE LA (LON) DOMAIN PROTEIN"/>
    <property type="match status" value="1"/>
</dbReference>
<dbReference type="SMART" id="SM00464">
    <property type="entry name" value="LON"/>
    <property type="match status" value="1"/>
</dbReference>
<dbReference type="InterPro" id="IPR015947">
    <property type="entry name" value="PUA-like_sf"/>
</dbReference>
<protein>
    <recommendedName>
        <fullName evidence="1">Lon N-terminal domain-containing protein</fullName>
    </recommendedName>
</protein>
<accession>A0A542DGA5</accession>
<dbReference type="SUPFAM" id="SSF88697">
    <property type="entry name" value="PUA domain-like"/>
    <property type="match status" value="1"/>
</dbReference>
<dbReference type="AlphaFoldDB" id="A0A542DGA5"/>
<reference evidence="2 3" key="1">
    <citation type="submission" date="2019-06" db="EMBL/GenBank/DDBJ databases">
        <title>Sequencing the genomes of 1000 actinobacteria strains.</title>
        <authorList>
            <person name="Klenk H.-P."/>
        </authorList>
    </citation>
    <scope>NUCLEOTIDE SEQUENCE [LARGE SCALE GENOMIC DNA]</scope>
    <source>
        <strain evidence="2 3">DSM 45679</strain>
    </source>
</reference>
<dbReference type="Gene3D" id="2.30.130.40">
    <property type="entry name" value="LON domain-like"/>
    <property type="match status" value="1"/>
</dbReference>
<comment type="caution">
    <text evidence="2">The sequence shown here is derived from an EMBL/GenBank/DDBJ whole genome shotgun (WGS) entry which is preliminary data.</text>
</comment>
<evidence type="ECO:0000259" key="1">
    <source>
        <dbReference type="PROSITE" id="PS51787"/>
    </source>
</evidence>
<dbReference type="OrthoDB" id="25394at2"/>
<name>A0A542DGA5_AMYCI</name>
<keyword evidence="3" id="KW-1185">Reference proteome</keyword>
<dbReference type="Proteomes" id="UP000320876">
    <property type="component" value="Unassembled WGS sequence"/>
</dbReference>
<evidence type="ECO:0000313" key="3">
    <source>
        <dbReference type="Proteomes" id="UP000320876"/>
    </source>
</evidence>
<dbReference type="InterPro" id="IPR003111">
    <property type="entry name" value="Lon_prtase_N"/>
</dbReference>
<organism evidence="2 3">
    <name type="scientific">Amycolatopsis cihanbeyliensis</name>
    <dbReference type="NCBI Taxonomy" id="1128664"/>
    <lineage>
        <taxon>Bacteria</taxon>
        <taxon>Bacillati</taxon>
        <taxon>Actinomycetota</taxon>
        <taxon>Actinomycetes</taxon>
        <taxon>Pseudonocardiales</taxon>
        <taxon>Pseudonocardiaceae</taxon>
        <taxon>Amycolatopsis</taxon>
    </lineage>
</organism>
<dbReference type="InterPro" id="IPR046336">
    <property type="entry name" value="Lon_prtase_N_sf"/>
</dbReference>
<dbReference type="Pfam" id="PF02190">
    <property type="entry name" value="LON_substr_bdg"/>
    <property type="match status" value="1"/>
</dbReference>
<dbReference type="RefSeq" id="WP_141996890.1">
    <property type="nucleotide sequence ID" value="NZ_VFML01000001.1"/>
</dbReference>
<sequence length="238" mass="26430">MADTAPEGDRRQTLPLFPLQAVLLPSAHLPLHIFEPRYRQLTVDLMTGTVPGRQFGIIAIRLPTVHEVETTEHVFEVGCAAELREAKRLDDGRFDIVTTGRRRFRLLDIRADAAPYLVGSIEWLDDDPVPRGADAAITQLSAAARAAHRRYCEAAWDRADWTAPPEDVELADLAYRLATDCLLPLADRQRLLEEAQPLRRLQLACHLLNREAGFLSALHAVPAPPAELTGLSTPTNLN</sequence>
<evidence type="ECO:0000313" key="2">
    <source>
        <dbReference type="EMBL" id="TQJ02123.1"/>
    </source>
</evidence>
<proteinExistence type="predicted"/>
<dbReference type="PANTHER" id="PTHR46732:SF8">
    <property type="entry name" value="ATP-DEPENDENT PROTEASE LA (LON) DOMAIN PROTEIN"/>
    <property type="match status" value="1"/>
</dbReference>
<dbReference type="EMBL" id="VFML01000001">
    <property type="protein sequence ID" value="TQJ02123.1"/>
    <property type="molecule type" value="Genomic_DNA"/>
</dbReference>